<accession>A0AAE1FN21</accession>
<comment type="caution">
    <text evidence="1">The sequence shown here is derived from an EMBL/GenBank/DDBJ whole genome shotgun (WGS) entry which is preliminary data.</text>
</comment>
<reference evidence="1" key="1">
    <citation type="submission" date="2023-10" db="EMBL/GenBank/DDBJ databases">
        <title>Genome assemblies of two species of porcelain crab, Petrolisthes cinctipes and Petrolisthes manimaculis (Anomura: Porcellanidae).</title>
        <authorList>
            <person name="Angst P."/>
        </authorList>
    </citation>
    <scope>NUCLEOTIDE SEQUENCE</scope>
    <source>
        <strain evidence="1">PB745_01</strain>
        <tissue evidence="1">Gill</tissue>
    </source>
</reference>
<dbReference type="AlphaFoldDB" id="A0AAE1FN21"/>
<gene>
    <name evidence="2" type="ORF">Pcinc_005616</name>
    <name evidence="1" type="ORF">Pcinc_018393</name>
</gene>
<dbReference type="EMBL" id="JAWQEG010000420">
    <property type="protein sequence ID" value="KAK3890431.1"/>
    <property type="molecule type" value="Genomic_DNA"/>
</dbReference>
<keyword evidence="3" id="KW-1185">Reference proteome</keyword>
<dbReference type="EMBL" id="JAWQEG010001766">
    <property type="protein sequence ID" value="KAK3876844.1"/>
    <property type="molecule type" value="Genomic_DNA"/>
</dbReference>
<evidence type="ECO:0000313" key="1">
    <source>
        <dbReference type="EMBL" id="KAK3876844.1"/>
    </source>
</evidence>
<evidence type="ECO:0000313" key="3">
    <source>
        <dbReference type="Proteomes" id="UP001286313"/>
    </source>
</evidence>
<proteinExistence type="predicted"/>
<dbReference type="Proteomes" id="UP001286313">
    <property type="component" value="Unassembled WGS sequence"/>
</dbReference>
<protein>
    <submittedName>
        <fullName evidence="1">Uncharacterized protein</fullName>
    </submittedName>
</protein>
<evidence type="ECO:0000313" key="2">
    <source>
        <dbReference type="EMBL" id="KAK3890431.1"/>
    </source>
</evidence>
<organism evidence="1 3">
    <name type="scientific">Petrolisthes cinctipes</name>
    <name type="common">Flat porcelain crab</name>
    <dbReference type="NCBI Taxonomy" id="88211"/>
    <lineage>
        <taxon>Eukaryota</taxon>
        <taxon>Metazoa</taxon>
        <taxon>Ecdysozoa</taxon>
        <taxon>Arthropoda</taxon>
        <taxon>Crustacea</taxon>
        <taxon>Multicrustacea</taxon>
        <taxon>Malacostraca</taxon>
        <taxon>Eumalacostraca</taxon>
        <taxon>Eucarida</taxon>
        <taxon>Decapoda</taxon>
        <taxon>Pleocyemata</taxon>
        <taxon>Anomura</taxon>
        <taxon>Galatheoidea</taxon>
        <taxon>Porcellanidae</taxon>
        <taxon>Petrolisthes</taxon>
    </lineage>
</organism>
<sequence length="96" mass="10542">MVVTPVTSIDTVETEVPEKLQFLLIVLVTGDMIVCVQLPESGETALPQPFVETVLYDVQVATARHEQIPMAVVKVPQGLAERPLSELRMVKSVLTE</sequence>
<name>A0AAE1FN21_PETCI</name>